<evidence type="ECO:0000256" key="5">
    <source>
        <dbReference type="ARBA" id="ARBA00022614"/>
    </source>
</evidence>
<dbReference type="Pfam" id="PF07714">
    <property type="entry name" value="PK_Tyr_Ser-Thr"/>
    <property type="match status" value="1"/>
</dbReference>
<dbReference type="PROSITE" id="PS00108">
    <property type="entry name" value="PROTEIN_KINASE_ST"/>
    <property type="match status" value="2"/>
</dbReference>
<gene>
    <name evidence="22" type="ORF">AN1_LOCUS26265</name>
</gene>
<feature type="binding site" evidence="18">
    <location>
        <position position="607"/>
    </location>
    <ligand>
        <name>ATP</name>
        <dbReference type="ChEBI" id="CHEBI:30616"/>
    </ligand>
</feature>
<dbReference type="EC" id="2.7.11.1" evidence="2"/>
<evidence type="ECO:0000256" key="3">
    <source>
        <dbReference type="ARBA" id="ARBA00022527"/>
    </source>
</evidence>
<keyword evidence="5" id="KW-0433">Leucine-rich repeat</keyword>
<dbReference type="PROSITE" id="PS00107">
    <property type="entry name" value="PROTEIN_KINASE_ATP"/>
    <property type="match status" value="2"/>
</dbReference>
<dbReference type="SMART" id="SM00220">
    <property type="entry name" value="S_TKc"/>
    <property type="match status" value="2"/>
</dbReference>
<keyword evidence="8 20" id="KW-0732">Signal</keyword>
<dbReference type="SUPFAM" id="SSF56112">
    <property type="entry name" value="Protein kinase-like (PK-like)"/>
    <property type="match status" value="2"/>
</dbReference>
<evidence type="ECO:0000313" key="22">
    <source>
        <dbReference type="EMBL" id="VYS70886.1"/>
    </source>
</evidence>
<dbReference type="InterPro" id="IPR011009">
    <property type="entry name" value="Kinase-like_dom_sf"/>
</dbReference>
<feature type="binding site" evidence="18">
    <location>
        <position position="1473"/>
    </location>
    <ligand>
        <name>ATP</name>
        <dbReference type="ChEBI" id="CHEBI:30616"/>
    </ligand>
</feature>
<feature type="domain" description="Protein kinase" evidence="21">
    <location>
        <begin position="1445"/>
        <end position="1715"/>
    </location>
</feature>
<evidence type="ECO:0000256" key="1">
    <source>
        <dbReference type="ARBA" id="ARBA00004167"/>
    </source>
</evidence>
<evidence type="ECO:0000256" key="15">
    <source>
        <dbReference type="ARBA" id="ARBA00023170"/>
    </source>
</evidence>
<keyword evidence="6" id="KW-0808">Transferase</keyword>
<dbReference type="FunFam" id="3.30.200.20:FF:000394">
    <property type="entry name" value="Leucine-rich repeat receptor-like protein kinase"/>
    <property type="match status" value="2"/>
</dbReference>
<dbReference type="SMART" id="SM00369">
    <property type="entry name" value="LRR_TYP"/>
    <property type="match status" value="2"/>
</dbReference>
<keyword evidence="4" id="KW-0597">Phosphoprotein</keyword>
<protein>
    <recommendedName>
        <fullName evidence="2">non-specific serine/threonine protein kinase</fullName>
        <ecNumber evidence="2">2.7.11.1</ecNumber>
    </recommendedName>
</protein>
<evidence type="ECO:0000256" key="10">
    <source>
        <dbReference type="ARBA" id="ARBA00022741"/>
    </source>
</evidence>
<evidence type="ECO:0000256" key="9">
    <source>
        <dbReference type="ARBA" id="ARBA00022737"/>
    </source>
</evidence>
<evidence type="ECO:0000256" key="2">
    <source>
        <dbReference type="ARBA" id="ARBA00012513"/>
    </source>
</evidence>
<dbReference type="EMBL" id="CACRSJ010000110">
    <property type="protein sequence ID" value="VYS70886.1"/>
    <property type="molecule type" value="Genomic_DNA"/>
</dbReference>
<dbReference type="FunFam" id="3.80.10.10:FF:000129">
    <property type="entry name" value="Leucine-rich repeat receptor-like kinase"/>
    <property type="match status" value="2"/>
</dbReference>
<dbReference type="SUPFAM" id="SSF52058">
    <property type="entry name" value="L domain-like"/>
    <property type="match status" value="2"/>
</dbReference>
<dbReference type="ExpressionAtlas" id="A0A654GCJ2">
    <property type="expression patterns" value="baseline and differential"/>
</dbReference>
<dbReference type="InterPro" id="IPR008271">
    <property type="entry name" value="Ser/Thr_kinase_AS"/>
</dbReference>
<proteinExistence type="predicted"/>
<dbReference type="PROSITE" id="PS50011">
    <property type="entry name" value="PROTEIN_KINASE_DOM"/>
    <property type="match status" value="2"/>
</dbReference>
<keyword evidence="13 19" id="KW-1133">Transmembrane helix</keyword>
<feature type="domain" description="Protein kinase" evidence="21">
    <location>
        <begin position="579"/>
        <end position="852"/>
    </location>
</feature>
<dbReference type="PANTHER" id="PTHR45631:SF22">
    <property type="entry name" value="LRR RECEPTOR-LIKE SERINE_THREONINE-PROTEIN KINASE PAM74-RELATED"/>
    <property type="match status" value="1"/>
</dbReference>
<dbReference type="Proteomes" id="UP000426265">
    <property type="component" value="Unassembled WGS sequence"/>
</dbReference>
<dbReference type="InterPro" id="IPR032675">
    <property type="entry name" value="LRR_dom_sf"/>
</dbReference>
<dbReference type="InterPro" id="IPR017441">
    <property type="entry name" value="Protein_kinase_ATP_BS"/>
</dbReference>
<keyword evidence="9" id="KW-0677">Repeat</keyword>
<name>A0A654GCJ2_ARATH</name>
<dbReference type="Gene3D" id="3.30.200.20">
    <property type="entry name" value="Phosphorylase Kinase, domain 1"/>
    <property type="match status" value="2"/>
</dbReference>
<evidence type="ECO:0000256" key="11">
    <source>
        <dbReference type="ARBA" id="ARBA00022777"/>
    </source>
</evidence>
<comment type="catalytic activity">
    <reaction evidence="17">
        <text>L-seryl-[protein] + ATP = O-phospho-L-seryl-[protein] + ADP + H(+)</text>
        <dbReference type="Rhea" id="RHEA:17989"/>
        <dbReference type="Rhea" id="RHEA-COMP:9863"/>
        <dbReference type="Rhea" id="RHEA-COMP:11604"/>
        <dbReference type="ChEBI" id="CHEBI:15378"/>
        <dbReference type="ChEBI" id="CHEBI:29999"/>
        <dbReference type="ChEBI" id="CHEBI:30616"/>
        <dbReference type="ChEBI" id="CHEBI:83421"/>
        <dbReference type="ChEBI" id="CHEBI:456216"/>
        <dbReference type="EC" id="2.7.11.1"/>
    </reaction>
</comment>
<dbReference type="GO" id="GO:0016020">
    <property type="term" value="C:membrane"/>
    <property type="evidence" value="ECO:0007669"/>
    <property type="project" value="UniProtKB-SubCell"/>
</dbReference>
<dbReference type="InterPro" id="IPR003591">
    <property type="entry name" value="Leu-rich_rpt_typical-subtyp"/>
</dbReference>
<sequence length="1746" mass="194263">MDSPCWLLLLLLGAFAIIGCVQAQDQQEFISLDCGLPMTEPSSYTESVTGLRFSSDAEFIQTGESGKIQASMENDYLKPYTRLRYFPEERRNCYSLSVDKNRKYLIRAGFIYGNYDGRNSNPIFELHLGPNLWATIDLQKFVNGTMEEILHTPTSNSLNVCLVKTGTTTPLISALELRPLGNNSYLTDGSLNLFVRIYLNKTDGFLRYPDDIYDRRWHNYFMVDDWTQIFTTLEVTNDNNYEPPKKALAAAATPSNASAPLTISWPPDNPGDQYYLYSHFSEIQDLQTNDTREFDILWDGAVVEEGFIPPKLGVSTIHNPSPVTCKGENCIYQLIKTSRSTLPSLLNALEIYTVIQFPRSETNENDVVAVKNIEAAYKLSRIRWQGDPCVPQKYAWDGLNCSNNTDISKPPRVLSLNLSSSGLTGIIAAAIQNLTHLEKLDLSNNTLTGVVPEFLAQMKSLVIINLSGNNLSGPLPQGLKREGLELLVQGNPRLCLSGSCTEKNSKKKFPVVIVASVASVAIIVAVLVIIFVLSKKKSSTVGALQPPLSMPMVHDNSPEPSIETKKRRFTYSEVIKMTNNFQRVVGEGGFGVVCHGTINGSEQVAVKVLSQSSSQGYKHFKAEVDLLLRVHHTNLVSLVGYCDERDHLALIYEFLPKGDLRQHLSGKSGGSFINWGNRLRIALEAALGLEYLHSGCTPPIVHRDIKTTNILLDEQLKAKLADFGLSRSFPIGGETHISTVVAGTPGYLDPEYYQTTRLGEKSDVYSFGIVLLEIITNQPVIDQSRSKSHISQWVGFELTRGDITKIMDPNLNGDYESRSVWRVLELAMSCANPSSVNRPNMSQVANELKECLVSENLRENMNMDSQNSLKVREDDYMKNSLGLLFLLVSIIHIVRAQDQQGFISLDCGLPANELSPYEESFTGLRFSSDEKFIRSGKNGRIRENPQGYAKPYETLRYFPDGIRNCYNLNVEKGRTHLIVARFVYGNYDGFDLKPKFDLYLGPNLWATVDLQTEVNGTAEEILHIPTSNSLQICLVKTGETIPLISALELRPMGNGSYITKSGSLNLLSRTYLSKSGSDLRYMKDVYDRTWVSYGASFRTGWTQIYTALEVNNSNNYAPPKDALRNAATPTNASAPLTIEWPSGSPRDQYYLYAHFAEIQDLQANDTREFNILFNGEVFSDPIIPKKLDITSVQSVTPKTCQEGKCSLQLTRTNRSTLPPLLNALEIYAVIQFPQSETNEIDVIAIKKIEAMYESSRINWQGDPCVPQHFIWDGLNCRNTDISTPPRITSLNLSSSGLTGNIAAAIQNLTQLEKLDLSNNNLTGGVPEFLGNMKSLSFIGNNLSGSIPQTLQKKRLELFVEGNPRLCLSDSCRKPPKKKIHVAIVASVASAAIVVAVLILFLILRKRKSTIVQGQHLPPSTSTVDVTFANKKSKRFTYLEVIKMTNNFQRVLGKGGFGMVYHGTVKGSDQVAVKVLSQSSTQGYKQFKAEVDLLLRVHHTNLVSLTGYCYEGDNLALIYEFLPNGDLKQHLSGKGGKSIINWSIRLQIALNAALGLEYLHIGCIPPMVHRDVKTANILLDENFKAKLADFGLSRSFQVRGESYDSTFVAGTPGYLDPEYYPTSRLAAKSDVYSYGIVLLEMITNQPVISEKYHITEWVGSKLNRGDIIEIMDPNLGGVYDSNSAWRALELAMSCADPSSSKRPTMSQVINELKECLVCENSRMSKTRGMEYQEMNISLDTSVVPGAR</sequence>
<dbReference type="GO" id="GO:0004674">
    <property type="term" value="F:protein serine/threonine kinase activity"/>
    <property type="evidence" value="ECO:0007669"/>
    <property type="project" value="UniProtKB-KW"/>
</dbReference>
<keyword evidence="15" id="KW-0675">Receptor</keyword>
<evidence type="ECO:0000313" key="23">
    <source>
        <dbReference type="Proteomes" id="UP000426265"/>
    </source>
</evidence>
<feature type="transmembrane region" description="Helical" evidence="19">
    <location>
        <begin position="1379"/>
        <end position="1403"/>
    </location>
</feature>
<dbReference type="FunFam" id="1.10.510.10:FF:000146">
    <property type="entry name" value="LRR receptor-like serine/threonine-protein kinase IOS1"/>
    <property type="match status" value="2"/>
</dbReference>
<dbReference type="Pfam" id="PF00560">
    <property type="entry name" value="LRR_1"/>
    <property type="match status" value="1"/>
</dbReference>
<organism evidence="22 23">
    <name type="scientific">Arabidopsis thaliana</name>
    <name type="common">Mouse-ear cress</name>
    <dbReference type="NCBI Taxonomy" id="3702"/>
    <lineage>
        <taxon>Eukaryota</taxon>
        <taxon>Viridiplantae</taxon>
        <taxon>Streptophyta</taxon>
        <taxon>Embryophyta</taxon>
        <taxon>Tracheophyta</taxon>
        <taxon>Spermatophyta</taxon>
        <taxon>Magnoliopsida</taxon>
        <taxon>eudicotyledons</taxon>
        <taxon>Gunneridae</taxon>
        <taxon>Pentapetalae</taxon>
        <taxon>rosids</taxon>
        <taxon>malvids</taxon>
        <taxon>Brassicales</taxon>
        <taxon>Brassicaceae</taxon>
        <taxon>Camelineae</taxon>
        <taxon>Arabidopsis</taxon>
    </lineage>
</organism>
<dbReference type="Gene3D" id="1.10.510.10">
    <property type="entry name" value="Transferase(Phosphotransferase) domain 1"/>
    <property type="match status" value="2"/>
</dbReference>
<feature type="chain" id="PRO_5024859324" description="non-specific serine/threonine protein kinase" evidence="20">
    <location>
        <begin position="24"/>
        <end position="1746"/>
    </location>
</feature>
<dbReference type="Pfam" id="PF12819">
    <property type="entry name" value="Malectin_like"/>
    <property type="match status" value="2"/>
</dbReference>
<dbReference type="InterPro" id="IPR001611">
    <property type="entry name" value="Leu-rich_rpt"/>
</dbReference>
<reference evidence="22 23" key="1">
    <citation type="submission" date="2019-11" db="EMBL/GenBank/DDBJ databases">
        <authorList>
            <person name="Jiao W.-B."/>
            <person name="Schneeberger K."/>
        </authorList>
    </citation>
    <scope>NUCLEOTIDE SEQUENCE [LARGE SCALE GENOMIC DNA]</scope>
    <source>
        <strain evidence="23">cv. An-1</strain>
    </source>
</reference>
<evidence type="ECO:0000256" key="4">
    <source>
        <dbReference type="ARBA" id="ARBA00022553"/>
    </source>
</evidence>
<keyword evidence="7 19" id="KW-0812">Transmembrane</keyword>
<feature type="signal peptide" evidence="20">
    <location>
        <begin position="1"/>
        <end position="23"/>
    </location>
</feature>
<keyword evidence="14 19" id="KW-0472">Membrane</keyword>
<keyword evidence="12 18" id="KW-0067">ATP-binding</keyword>
<evidence type="ECO:0000259" key="21">
    <source>
        <dbReference type="PROSITE" id="PS50011"/>
    </source>
</evidence>
<evidence type="ECO:0000256" key="8">
    <source>
        <dbReference type="ARBA" id="ARBA00022729"/>
    </source>
</evidence>
<dbReference type="PANTHER" id="PTHR45631">
    <property type="entry name" value="OS07G0107800 PROTEIN-RELATED"/>
    <property type="match status" value="1"/>
</dbReference>
<dbReference type="Pfam" id="PF00069">
    <property type="entry name" value="Pkinase"/>
    <property type="match status" value="1"/>
</dbReference>
<evidence type="ECO:0000256" key="6">
    <source>
        <dbReference type="ARBA" id="ARBA00022679"/>
    </source>
</evidence>
<dbReference type="InterPro" id="IPR024788">
    <property type="entry name" value="Malectin-like_Carb-bd_dom"/>
</dbReference>
<evidence type="ECO:0000256" key="14">
    <source>
        <dbReference type="ARBA" id="ARBA00023136"/>
    </source>
</evidence>
<dbReference type="Gene3D" id="3.80.10.10">
    <property type="entry name" value="Ribonuclease Inhibitor"/>
    <property type="match status" value="2"/>
</dbReference>
<feature type="transmembrane region" description="Helical" evidence="19">
    <location>
        <begin position="509"/>
        <end position="533"/>
    </location>
</feature>
<dbReference type="Pfam" id="PF13855">
    <property type="entry name" value="LRR_8"/>
    <property type="match status" value="1"/>
</dbReference>
<evidence type="ECO:0000256" key="18">
    <source>
        <dbReference type="PROSITE-ProRule" id="PRU10141"/>
    </source>
</evidence>
<keyword evidence="3" id="KW-0723">Serine/threonine-protein kinase</keyword>
<dbReference type="CDD" id="cd14066">
    <property type="entry name" value="STKc_IRAK"/>
    <property type="match status" value="1"/>
</dbReference>
<evidence type="ECO:0000256" key="19">
    <source>
        <dbReference type="SAM" id="Phobius"/>
    </source>
</evidence>
<evidence type="ECO:0000256" key="12">
    <source>
        <dbReference type="ARBA" id="ARBA00022840"/>
    </source>
</evidence>
<evidence type="ECO:0000256" key="20">
    <source>
        <dbReference type="SAM" id="SignalP"/>
    </source>
</evidence>
<dbReference type="InterPro" id="IPR000719">
    <property type="entry name" value="Prot_kinase_dom"/>
</dbReference>
<comment type="catalytic activity">
    <reaction evidence="16">
        <text>L-threonyl-[protein] + ATP = O-phospho-L-threonyl-[protein] + ADP + H(+)</text>
        <dbReference type="Rhea" id="RHEA:46608"/>
        <dbReference type="Rhea" id="RHEA-COMP:11060"/>
        <dbReference type="Rhea" id="RHEA-COMP:11605"/>
        <dbReference type="ChEBI" id="CHEBI:15378"/>
        <dbReference type="ChEBI" id="CHEBI:30013"/>
        <dbReference type="ChEBI" id="CHEBI:30616"/>
        <dbReference type="ChEBI" id="CHEBI:61977"/>
        <dbReference type="ChEBI" id="CHEBI:456216"/>
        <dbReference type="EC" id="2.7.11.1"/>
    </reaction>
</comment>
<accession>A0A654GCJ2</accession>
<keyword evidence="10 18" id="KW-0547">Nucleotide-binding</keyword>
<comment type="subcellular location">
    <subcellularLocation>
        <location evidence="1">Membrane</location>
        <topology evidence="1">Single-pass membrane protein</topology>
    </subcellularLocation>
</comment>
<dbReference type="GO" id="GO:0005524">
    <property type="term" value="F:ATP binding"/>
    <property type="evidence" value="ECO:0007669"/>
    <property type="project" value="UniProtKB-UniRule"/>
</dbReference>
<evidence type="ECO:0000256" key="7">
    <source>
        <dbReference type="ARBA" id="ARBA00022692"/>
    </source>
</evidence>
<evidence type="ECO:0000256" key="17">
    <source>
        <dbReference type="ARBA" id="ARBA00048679"/>
    </source>
</evidence>
<keyword evidence="11" id="KW-0418">Kinase</keyword>
<dbReference type="InterPro" id="IPR001245">
    <property type="entry name" value="Ser-Thr/Tyr_kinase_cat_dom"/>
</dbReference>
<evidence type="ECO:0000256" key="13">
    <source>
        <dbReference type="ARBA" id="ARBA00022989"/>
    </source>
</evidence>
<evidence type="ECO:0000256" key="16">
    <source>
        <dbReference type="ARBA" id="ARBA00047899"/>
    </source>
</evidence>